<feature type="compositionally biased region" description="Low complexity" evidence="1">
    <location>
        <begin position="100"/>
        <end position="114"/>
    </location>
</feature>
<keyword evidence="4" id="KW-1185">Reference proteome</keyword>
<evidence type="ECO:0000313" key="3">
    <source>
        <dbReference type="EMBL" id="TPX56145.1"/>
    </source>
</evidence>
<reference evidence="3 4" key="1">
    <citation type="journal article" date="2019" name="Sci. Rep.">
        <title>Comparative genomics of chytrid fungi reveal insights into the obligate biotrophic and pathogenic lifestyle of Synchytrium endobioticum.</title>
        <authorList>
            <person name="van de Vossenberg B.T.L.H."/>
            <person name="Warris S."/>
            <person name="Nguyen H.D.T."/>
            <person name="van Gent-Pelzer M.P.E."/>
            <person name="Joly D.L."/>
            <person name="van de Geest H.C."/>
            <person name="Bonants P.J.M."/>
            <person name="Smith D.S."/>
            <person name="Levesque C.A."/>
            <person name="van der Lee T.A.J."/>
        </authorList>
    </citation>
    <scope>NUCLEOTIDE SEQUENCE [LARGE SCALE GENOMIC DNA]</scope>
    <source>
        <strain evidence="3 4">CBS 809.83</strain>
    </source>
</reference>
<feature type="region of interest" description="Disordered" evidence="1">
    <location>
        <begin position="97"/>
        <end position="123"/>
    </location>
</feature>
<feature type="domain" description="F-box" evidence="2">
    <location>
        <begin position="127"/>
        <end position="173"/>
    </location>
</feature>
<dbReference type="PROSITE" id="PS50181">
    <property type="entry name" value="FBOX"/>
    <property type="match status" value="1"/>
</dbReference>
<evidence type="ECO:0000256" key="1">
    <source>
        <dbReference type="SAM" id="MobiDB-lite"/>
    </source>
</evidence>
<evidence type="ECO:0000259" key="2">
    <source>
        <dbReference type="PROSITE" id="PS50181"/>
    </source>
</evidence>
<feature type="compositionally biased region" description="Low complexity" evidence="1">
    <location>
        <begin position="8"/>
        <end position="20"/>
    </location>
</feature>
<dbReference type="InterPro" id="IPR001810">
    <property type="entry name" value="F-box_dom"/>
</dbReference>
<dbReference type="SUPFAM" id="SSF81383">
    <property type="entry name" value="F-box domain"/>
    <property type="match status" value="1"/>
</dbReference>
<sequence>MSSSTNNSPTRSFSPGSSSPIGILARTVATRARSVINRRPKPNITIDALAAAEQDERERENFEKELQAVAEYRKEFRWQELKNANANGGEVVAPAAEPTLSRSKSLPHKSSSAKPPHRPTPNPYHAPCHLKTLPTELLLTIFMRSGFHASLCLRRTCHQFHTLLSAPAAWSNYLHPAACDEVMESTVTVTTKVTMFDHLVFGTWEGVPPAKGGGKLKGEQVFFEHRAFDEDYAFLGGISVGVGNMGRTEISFFDHRDSLPCYRADLASRVSSGLLPSSISTTPTLAPPGHLPLAPIPTGTSILHTCAHCAHFDTQQILKSTCLLNSLPTTTTSSPFSTNPTPPTTASYIHTSANRRRTLYLVVLPYIGRLGYDSMRELPFVTRDRVVIAGKRLNAWEMRFWKNVVCR</sequence>
<dbReference type="EMBL" id="QEAQ01000084">
    <property type="protein sequence ID" value="TPX56145.1"/>
    <property type="molecule type" value="Genomic_DNA"/>
</dbReference>
<organism evidence="3 4">
    <name type="scientific">Powellomyces hirtus</name>
    <dbReference type="NCBI Taxonomy" id="109895"/>
    <lineage>
        <taxon>Eukaryota</taxon>
        <taxon>Fungi</taxon>
        <taxon>Fungi incertae sedis</taxon>
        <taxon>Chytridiomycota</taxon>
        <taxon>Chytridiomycota incertae sedis</taxon>
        <taxon>Chytridiomycetes</taxon>
        <taxon>Spizellomycetales</taxon>
        <taxon>Powellomycetaceae</taxon>
        <taxon>Powellomyces</taxon>
    </lineage>
</organism>
<evidence type="ECO:0000313" key="4">
    <source>
        <dbReference type="Proteomes" id="UP000318582"/>
    </source>
</evidence>
<comment type="caution">
    <text evidence="3">The sequence shown here is derived from an EMBL/GenBank/DDBJ whole genome shotgun (WGS) entry which is preliminary data.</text>
</comment>
<dbReference type="AlphaFoldDB" id="A0A507DYC5"/>
<protein>
    <recommendedName>
        <fullName evidence="2">F-box domain-containing protein</fullName>
    </recommendedName>
</protein>
<gene>
    <name evidence="3" type="ORF">PhCBS80983_g04760</name>
</gene>
<feature type="region of interest" description="Disordered" evidence="1">
    <location>
        <begin position="1"/>
        <end position="22"/>
    </location>
</feature>
<proteinExistence type="predicted"/>
<dbReference type="InterPro" id="IPR036047">
    <property type="entry name" value="F-box-like_dom_sf"/>
</dbReference>
<name>A0A507DYC5_9FUNG</name>
<accession>A0A507DYC5</accession>
<dbReference type="Proteomes" id="UP000318582">
    <property type="component" value="Unassembled WGS sequence"/>
</dbReference>